<keyword evidence="6" id="KW-1278">Translocase</keyword>
<proteinExistence type="inferred from homology"/>
<keyword evidence="6" id="KW-0812">Transmembrane</keyword>
<dbReference type="NCBIfam" id="TIGR01947">
    <property type="entry name" value="rnfG"/>
    <property type="match status" value="1"/>
</dbReference>
<feature type="modified residue" description="FMN phosphoryl threonine" evidence="6">
    <location>
        <position position="159"/>
    </location>
</feature>
<keyword evidence="9" id="KW-1185">Reference proteome</keyword>
<dbReference type="Proteomes" id="UP001059295">
    <property type="component" value="Chromosome"/>
</dbReference>
<evidence type="ECO:0000256" key="5">
    <source>
        <dbReference type="ARBA" id="ARBA00022982"/>
    </source>
</evidence>
<comment type="similarity">
    <text evidence="6">Belongs to the RnfG family.</text>
</comment>
<keyword evidence="2 6" id="KW-0597">Phosphoprotein</keyword>
<keyword evidence="4 6" id="KW-0288">FMN</keyword>
<evidence type="ECO:0000313" key="9">
    <source>
        <dbReference type="Proteomes" id="UP001059295"/>
    </source>
</evidence>
<keyword evidence="6" id="KW-1003">Cell membrane</keyword>
<comment type="subunit">
    <text evidence="6">The complex is composed of six subunits: RnfA, RnfB, RnfC, RnfD, RnfE and RnfG.</text>
</comment>
<accession>A0ABY5V1F9</accession>
<dbReference type="Pfam" id="PF04205">
    <property type="entry name" value="FMN_bind"/>
    <property type="match status" value="1"/>
</dbReference>
<comment type="subcellular location">
    <subcellularLocation>
        <location evidence="6">Cell membrane</location>
        <topology evidence="6">Single-pass membrane protein</topology>
    </subcellularLocation>
</comment>
<keyword evidence="6" id="KW-1133">Transmembrane helix</keyword>
<dbReference type="SMART" id="SM00900">
    <property type="entry name" value="FMN_bind"/>
    <property type="match status" value="1"/>
</dbReference>
<evidence type="ECO:0000256" key="3">
    <source>
        <dbReference type="ARBA" id="ARBA00022630"/>
    </source>
</evidence>
<keyword evidence="1 6" id="KW-0813">Transport</keyword>
<keyword evidence="6" id="KW-0472">Membrane</keyword>
<dbReference type="HAMAP" id="MF_00479">
    <property type="entry name" value="RsxG_RnfG"/>
    <property type="match status" value="1"/>
</dbReference>
<keyword evidence="5 6" id="KW-0249">Electron transport</keyword>
<dbReference type="GeneID" id="82890360"/>
<feature type="domain" description="FMN-binding" evidence="7">
    <location>
        <begin position="87"/>
        <end position="176"/>
    </location>
</feature>
<evidence type="ECO:0000256" key="1">
    <source>
        <dbReference type="ARBA" id="ARBA00022448"/>
    </source>
</evidence>
<organism evidence="8 9">
    <name type="scientific">Alistipes ihumii AP11</name>
    <dbReference type="NCBI Taxonomy" id="1211813"/>
    <lineage>
        <taxon>Bacteria</taxon>
        <taxon>Pseudomonadati</taxon>
        <taxon>Bacteroidota</taxon>
        <taxon>Bacteroidia</taxon>
        <taxon>Bacteroidales</taxon>
        <taxon>Rikenellaceae</taxon>
        <taxon>Alistipes</taxon>
    </lineage>
</organism>
<dbReference type="InterPro" id="IPR007329">
    <property type="entry name" value="FMN-bd"/>
</dbReference>
<comment type="function">
    <text evidence="6">Part of a membrane-bound complex that couples electron transfer with translocation of ions across the membrane.</text>
</comment>
<dbReference type="PANTHER" id="PTHR36118:SF1">
    <property type="entry name" value="ION-TRANSLOCATING OXIDOREDUCTASE COMPLEX SUBUNIT G"/>
    <property type="match status" value="1"/>
</dbReference>
<evidence type="ECO:0000256" key="4">
    <source>
        <dbReference type="ARBA" id="ARBA00022643"/>
    </source>
</evidence>
<name>A0ABY5V1F9_9BACT</name>
<evidence type="ECO:0000259" key="7">
    <source>
        <dbReference type="SMART" id="SM00900"/>
    </source>
</evidence>
<protein>
    <recommendedName>
        <fullName evidence="6">Ion-translocating oxidoreductase complex subunit G</fullName>
        <ecNumber evidence="6">7.-.-.-</ecNumber>
    </recommendedName>
    <alternativeName>
        <fullName evidence="6">Rnf electron transport complex subunit G</fullName>
    </alternativeName>
</protein>
<comment type="cofactor">
    <cofactor evidence="6">
        <name>FMN</name>
        <dbReference type="ChEBI" id="CHEBI:58210"/>
    </cofactor>
</comment>
<sequence>MVLTLLAITFVSAAAVGTIYEITQEPIAAAKSAKIGSAVALVVPPFDNNPDETKTIDSLDGKTVTVYTALSGQDTVGYAIETFSNSGFGGEIRLMVGFLPDGTIHRVETLSHNETPGLGDKIDRSKSDFSVQFEGKNPRTFRLAVRKDGGDVDAITASTISSRAYADALTRAYHVFESIHQTGTSHE</sequence>
<evidence type="ECO:0000256" key="6">
    <source>
        <dbReference type="HAMAP-Rule" id="MF_00479"/>
    </source>
</evidence>
<evidence type="ECO:0000313" key="8">
    <source>
        <dbReference type="EMBL" id="UWN57469.1"/>
    </source>
</evidence>
<dbReference type="InterPro" id="IPR010209">
    <property type="entry name" value="Ion_transpt_RnfG/RsxG"/>
</dbReference>
<evidence type="ECO:0000256" key="2">
    <source>
        <dbReference type="ARBA" id="ARBA00022553"/>
    </source>
</evidence>
<dbReference type="EC" id="7.-.-.-" evidence="6"/>
<dbReference type="RefSeq" id="WP_232423181.1">
    <property type="nucleotide sequence ID" value="NZ_CAPH01000006.1"/>
</dbReference>
<dbReference type="EMBL" id="CP102294">
    <property type="protein sequence ID" value="UWN57469.1"/>
    <property type="molecule type" value="Genomic_DNA"/>
</dbReference>
<dbReference type="PIRSF" id="PIRSF006091">
    <property type="entry name" value="E_trnsport_RnfG"/>
    <property type="match status" value="1"/>
</dbReference>
<keyword evidence="3 6" id="KW-0285">Flavoprotein</keyword>
<reference evidence="8" key="1">
    <citation type="journal article" date="2022" name="Cell">
        <title>Design, construction, and in vivo augmentation of a complex gut microbiome.</title>
        <authorList>
            <person name="Cheng A.G."/>
            <person name="Ho P.Y."/>
            <person name="Aranda-Diaz A."/>
            <person name="Jain S."/>
            <person name="Yu F.B."/>
            <person name="Meng X."/>
            <person name="Wang M."/>
            <person name="Iakiviak M."/>
            <person name="Nagashima K."/>
            <person name="Zhao A."/>
            <person name="Murugkar P."/>
            <person name="Patil A."/>
            <person name="Atabakhsh K."/>
            <person name="Weakley A."/>
            <person name="Yan J."/>
            <person name="Brumbaugh A.R."/>
            <person name="Higginbottom S."/>
            <person name="Dimas A."/>
            <person name="Shiver A.L."/>
            <person name="Deutschbauer A."/>
            <person name="Neff N."/>
            <person name="Sonnenburg J.L."/>
            <person name="Huang K.C."/>
            <person name="Fischbach M.A."/>
        </authorList>
    </citation>
    <scope>NUCLEOTIDE SEQUENCE</scope>
    <source>
        <strain evidence="8">AP11</strain>
    </source>
</reference>
<dbReference type="PANTHER" id="PTHR36118">
    <property type="entry name" value="ION-TRANSLOCATING OXIDOREDUCTASE COMPLEX SUBUNIT G"/>
    <property type="match status" value="1"/>
</dbReference>
<gene>
    <name evidence="6" type="primary">rnfG</name>
    <name evidence="8" type="ORF">NQ491_01460</name>
</gene>